<dbReference type="PATRIC" id="fig|1081904.3.peg.428"/>
<evidence type="ECO:0000313" key="3">
    <source>
        <dbReference type="Proteomes" id="UP000016600"/>
    </source>
</evidence>
<keyword evidence="1" id="KW-0472">Membrane</keyword>
<keyword evidence="2" id="KW-0449">Lipoprotein</keyword>
<dbReference type="EMBL" id="AWET01000008">
    <property type="protein sequence ID" value="ERK03630.1"/>
    <property type="molecule type" value="Genomic_DNA"/>
</dbReference>
<organism evidence="2 3">
    <name type="scientific">Hoylesella pleuritidis F0068</name>
    <dbReference type="NCBI Taxonomy" id="1081904"/>
    <lineage>
        <taxon>Bacteria</taxon>
        <taxon>Pseudomonadati</taxon>
        <taxon>Bacteroidota</taxon>
        <taxon>Bacteroidia</taxon>
        <taxon>Bacteroidales</taxon>
        <taxon>Prevotellaceae</taxon>
        <taxon>Hoylesella</taxon>
    </lineage>
</organism>
<evidence type="ECO:0000256" key="1">
    <source>
        <dbReference type="SAM" id="Phobius"/>
    </source>
</evidence>
<dbReference type="RefSeq" id="WP_021583267.1">
    <property type="nucleotide sequence ID" value="NZ_AWET01000008.1"/>
</dbReference>
<reference evidence="2 3" key="1">
    <citation type="submission" date="2013-08" db="EMBL/GenBank/DDBJ databases">
        <authorList>
            <person name="Durkin A.S."/>
            <person name="Haft D.R."/>
            <person name="McCorrison J."/>
            <person name="Torralba M."/>
            <person name="Gillis M."/>
            <person name="Haft D.H."/>
            <person name="Methe B."/>
            <person name="Sutton G."/>
            <person name="Nelson K.E."/>
        </authorList>
    </citation>
    <scope>NUCLEOTIDE SEQUENCE [LARGE SCALE GENOMIC DNA]</scope>
    <source>
        <strain evidence="2 3">F0068</strain>
    </source>
</reference>
<sequence>MRQQSNIQSAIFLIGGLLMVIGAGCYVFMWQQKVVCWFFAAGTLMFTLIQAMQLYEGNNFVIKRLKRIQAVADIFFVLSAILMIDSAYQFLLPLFGGRGGTGYMDYIQYVYNKWVLLLLIAALLEIYTTHRIGNELKKEVDQ</sequence>
<keyword evidence="1" id="KW-0812">Transmembrane</keyword>
<dbReference type="Proteomes" id="UP000016600">
    <property type="component" value="Unassembled WGS sequence"/>
</dbReference>
<keyword evidence="3" id="KW-1185">Reference proteome</keyword>
<accession>U2MPQ1</accession>
<evidence type="ECO:0000313" key="2">
    <source>
        <dbReference type="EMBL" id="ERK03630.1"/>
    </source>
</evidence>
<dbReference type="AlphaFoldDB" id="U2MPQ1"/>
<comment type="caution">
    <text evidence="2">The sequence shown here is derived from an EMBL/GenBank/DDBJ whole genome shotgun (WGS) entry which is preliminary data.</text>
</comment>
<dbReference type="PROSITE" id="PS51257">
    <property type="entry name" value="PROKAR_LIPOPROTEIN"/>
    <property type="match status" value="1"/>
</dbReference>
<protein>
    <submittedName>
        <fullName evidence="2">Putative lipoprotein</fullName>
    </submittedName>
</protein>
<feature type="transmembrane region" description="Helical" evidence="1">
    <location>
        <begin position="111"/>
        <end position="128"/>
    </location>
</feature>
<keyword evidence="1" id="KW-1133">Transmembrane helix</keyword>
<feature type="transmembrane region" description="Helical" evidence="1">
    <location>
        <begin position="68"/>
        <end position="91"/>
    </location>
</feature>
<proteinExistence type="predicted"/>
<gene>
    <name evidence="2" type="ORF">HMPREF1218_0006</name>
</gene>
<feature type="transmembrane region" description="Helical" evidence="1">
    <location>
        <begin position="37"/>
        <end position="56"/>
    </location>
</feature>
<feature type="transmembrane region" description="Helical" evidence="1">
    <location>
        <begin position="12"/>
        <end position="31"/>
    </location>
</feature>
<name>U2MPQ1_9BACT</name>